<dbReference type="RefSeq" id="NP_001256193.1">
    <property type="nucleotide sequence ID" value="NM_001269264.1"/>
</dbReference>
<evidence type="ECO:0000313" key="2">
    <source>
        <dbReference type="EMBL" id="CCG28160.1"/>
    </source>
</evidence>
<dbReference type="PaxDb" id="6239-ZK856.4b"/>
<keyword evidence="1" id="KW-0732">Signal</keyword>
<dbReference type="ExpressionAtlas" id="H9G2W0">
    <property type="expression patterns" value="baseline and differential"/>
</dbReference>
<dbReference type="OrthoDB" id="5802366at2759"/>
<dbReference type="CTD" id="191440"/>
<dbReference type="GeneID" id="191440"/>
<keyword evidence="3" id="KW-1185">Reference proteome</keyword>
<accession>H9G2W0</accession>
<feature type="chain" id="PRO_5003620137" evidence="1">
    <location>
        <begin position="25"/>
        <end position="195"/>
    </location>
</feature>
<protein>
    <submittedName>
        <fullName evidence="2">Saposin B-type domain-containing protein</fullName>
    </submittedName>
</protein>
<dbReference type="FunCoup" id="H9G2W0">
    <property type="interactions" value="309"/>
</dbReference>
<dbReference type="Proteomes" id="UP000001940">
    <property type="component" value="Chromosome V"/>
</dbReference>
<dbReference type="eggNOG" id="ENOG502TISZ">
    <property type="taxonomic scope" value="Eukaryota"/>
</dbReference>
<name>H9G2W0_CAEEL</name>
<gene>
    <name evidence="2" type="ORF">CELE_ZK856.4</name>
    <name evidence="2 4" type="ORF">ZK856.4</name>
</gene>
<dbReference type="InParanoid" id="H9G2W0"/>
<evidence type="ECO:0000313" key="4">
    <source>
        <dbReference type="WormBase" id="ZK856.4b"/>
    </source>
</evidence>
<dbReference type="AGR" id="WB:WBGene00014105"/>
<reference evidence="2 3" key="1">
    <citation type="journal article" date="1998" name="Science">
        <title>Genome sequence of the nematode C. elegans: a platform for investigating biology.</title>
        <authorList>
            <consortium name="The C. elegans sequencing consortium"/>
            <person name="Sulson J.E."/>
            <person name="Waterston R."/>
        </authorList>
    </citation>
    <scope>NUCLEOTIDE SEQUENCE [LARGE SCALE GENOMIC DNA]</scope>
    <source>
        <strain evidence="2 3">Bristol N2</strain>
    </source>
</reference>
<feature type="signal peptide" evidence="1">
    <location>
        <begin position="1"/>
        <end position="24"/>
    </location>
</feature>
<dbReference type="EMBL" id="BX284605">
    <property type="protein sequence ID" value="CCG28160.1"/>
    <property type="molecule type" value="Genomic_DNA"/>
</dbReference>
<dbReference type="AlphaFoldDB" id="H9G2W0"/>
<dbReference type="KEGG" id="cel:CELE_ZK856.4"/>
<sequence>MFEHQILKMKLFYILLCILVASEALDFNPLHQLCWLCVRIVNLAKRTSNSQAVKEIEKNTCNMVLDNNMVCNGAIEVSAMYFGWTPAVKLCHNLYMCASPSSDGRSKMKSPVKRGRPPNELTKKVLDILYNDEFPVSENQDRFRRQVNVNESAINFNGFNDIGKMLQGHVTNFNNDIVHFLKKFQKAISVSGRNE</sequence>
<evidence type="ECO:0000256" key="1">
    <source>
        <dbReference type="SAM" id="SignalP"/>
    </source>
</evidence>
<organism evidence="2 3">
    <name type="scientific">Caenorhabditis elegans</name>
    <dbReference type="NCBI Taxonomy" id="6239"/>
    <lineage>
        <taxon>Eukaryota</taxon>
        <taxon>Metazoa</taxon>
        <taxon>Ecdysozoa</taxon>
        <taxon>Nematoda</taxon>
        <taxon>Chromadorea</taxon>
        <taxon>Rhabditida</taxon>
        <taxon>Rhabditina</taxon>
        <taxon>Rhabditomorpha</taxon>
        <taxon>Rhabditoidea</taxon>
        <taxon>Rhabditidae</taxon>
        <taxon>Peloderinae</taxon>
        <taxon>Caenorhabditis</taxon>
    </lineage>
</organism>
<dbReference type="WormBase" id="ZK856.4b">
    <property type="protein sequence ID" value="CE06661"/>
    <property type="gene ID" value="WBGene00014105"/>
</dbReference>
<evidence type="ECO:0000313" key="3">
    <source>
        <dbReference type="Proteomes" id="UP000001940"/>
    </source>
</evidence>
<dbReference type="STRING" id="6239.ZK856.4b.1"/>
<dbReference type="Bgee" id="WBGene00014105">
    <property type="expression patterns" value="Expressed in embryo and 2 other cell types or tissues"/>
</dbReference>
<proteinExistence type="predicted"/>